<evidence type="ECO:0000313" key="3">
    <source>
        <dbReference type="Proteomes" id="UP001164909"/>
    </source>
</evidence>
<protein>
    <submittedName>
        <fullName evidence="2">Acetyltransferase</fullName>
    </submittedName>
</protein>
<organism evidence="2 3">
    <name type="scientific">Caldicellulosiruptor morganii</name>
    <dbReference type="NCBI Taxonomy" id="1387555"/>
    <lineage>
        <taxon>Bacteria</taxon>
        <taxon>Bacillati</taxon>
        <taxon>Bacillota</taxon>
        <taxon>Bacillota incertae sedis</taxon>
        <taxon>Caldicellulosiruptorales</taxon>
        <taxon>Caldicellulosiruptoraceae</taxon>
        <taxon>Caldicellulosiruptor</taxon>
    </lineage>
</organism>
<dbReference type="PANTHER" id="PTHR43300">
    <property type="entry name" value="ACETYLTRANSFERASE"/>
    <property type="match status" value="1"/>
</dbReference>
<dbReference type="InterPro" id="IPR050179">
    <property type="entry name" value="Trans_hexapeptide_repeat"/>
</dbReference>
<dbReference type="NCBIfam" id="TIGR03570">
    <property type="entry name" value="NeuD_NnaD"/>
    <property type="match status" value="1"/>
</dbReference>
<dbReference type="Gene3D" id="2.160.10.10">
    <property type="entry name" value="Hexapeptide repeat proteins"/>
    <property type="match status" value="1"/>
</dbReference>
<dbReference type="Pfam" id="PF17836">
    <property type="entry name" value="PglD_N"/>
    <property type="match status" value="1"/>
</dbReference>
<proteinExistence type="predicted"/>
<sequence length="213" mass="23132">MKLLILGAGGHGKVVSEIALLMKKWDDIYFLDDNKVGQEINGIKVIGTLDKIKELRKEFTHAFVSIGDNMKRVEWFKYLEEMNYEIPVLIHPSSIISNNVKINKGTVIMPGSIINTNTVIGKACIINTNASIDHDCQIGDGVHISPGVTIGGSVNIGDNTWVCIGATIINNINIGKNCIIAAGSTVIRDVPDNVMIAGVPGEIKKIIKLNETR</sequence>
<dbReference type="SUPFAM" id="SSF51161">
    <property type="entry name" value="Trimeric LpxA-like enzymes"/>
    <property type="match status" value="1"/>
</dbReference>
<dbReference type="Pfam" id="PF00132">
    <property type="entry name" value="Hexapep"/>
    <property type="match status" value="2"/>
</dbReference>
<dbReference type="RefSeq" id="WP_045168827.1">
    <property type="nucleotide sequence ID" value="NZ_CP113865.1"/>
</dbReference>
<reference evidence="2" key="1">
    <citation type="submission" date="2022-12" db="EMBL/GenBank/DDBJ databases">
        <authorList>
            <person name="Bing R.G."/>
            <person name="Willard D.J."/>
            <person name="Manesh M.J.H."/>
            <person name="Laemthong T."/>
            <person name="Crosby J.R."/>
            <person name="Kelly R.M."/>
        </authorList>
    </citation>
    <scope>NUCLEOTIDE SEQUENCE</scope>
    <source>
        <strain evidence="2">DSM 8990</strain>
    </source>
</reference>
<gene>
    <name evidence="2" type="ORF">OTK00_002158</name>
</gene>
<dbReference type="Proteomes" id="UP001164909">
    <property type="component" value="Chromosome"/>
</dbReference>
<dbReference type="InterPro" id="IPR011004">
    <property type="entry name" value="Trimer_LpxA-like_sf"/>
</dbReference>
<dbReference type="InterPro" id="IPR001451">
    <property type="entry name" value="Hexapep"/>
</dbReference>
<accession>A0ABY7BLC2</accession>
<evidence type="ECO:0000259" key="1">
    <source>
        <dbReference type="Pfam" id="PF17836"/>
    </source>
</evidence>
<dbReference type="PANTHER" id="PTHR43300:SF7">
    <property type="entry name" value="UDP-N-ACETYLBACILLOSAMINE N-ACETYLTRANSFERASE"/>
    <property type="match status" value="1"/>
</dbReference>
<keyword evidence="3" id="KW-1185">Reference proteome</keyword>
<dbReference type="InterPro" id="IPR041561">
    <property type="entry name" value="PglD_N"/>
</dbReference>
<dbReference type="EMBL" id="CP113865">
    <property type="protein sequence ID" value="WAM33638.1"/>
    <property type="molecule type" value="Genomic_DNA"/>
</dbReference>
<dbReference type="InterPro" id="IPR020019">
    <property type="entry name" value="AcTrfase_PglD-like"/>
</dbReference>
<feature type="domain" description="PglD N-terminal" evidence="1">
    <location>
        <begin position="2"/>
        <end position="79"/>
    </location>
</feature>
<dbReference type="Gene3D" id="3.40.50.20">
    <property type="match status" value="1"/>
</dbReference>
<evidence type="ECO:0000313" key="2">
    <source>
        <dbReference type="EMBL" id="WAM33638.1"/>
    </source>
</evidence>
<name>A0ABY7BLC2_9FIRM</name>
<dbReference type="CDD" id="cd03360">
    <property type="entry name" value="LbH_AT_putative"/>
    <property type="match status" value="1"/>
</dbReference>